<gene>
    <name evidence="2" type="ORF">FGO68_gene12223</name>
</gene>
<sequence>MLRFLKRPAILSGTRSRSHLRHRQEQGSSTSWLQGSQSVEDCCDEMQLETTDYRATVALESAYLNPLSICLAILLQMRE</sequence>
<dbReference type="EMBL" id="RRYP01010926">
    <property type="protein sequence ID" value="TNV78076.1"/>
    <property type="molecule type" value="Genomic_DNA"/>
</dbReference>
<dbReference type="Proteomes" id="UP000785679">
    <property type="component" value="Unassembled WGS sequence"/>
</dbReference>
<proteinExistence type="predicted"/>
<evidence type="ECO:0000313" key="3">
    <source>
        <dbReference type="Proteomes" id="UP000785679"/>
    </source>
</evidence>
<name>A0A8J8NMM5_HALGN</name>
<reference evidence="2" key="1">
    <citation type="submission" date="2019-06" db="EMBL/GenBank/DDBJ databases">
        <authorList>
            <person name="Zheng W."/>
        </authorList>
    </citation>
    <scope>NUCLEOTIDE SEQUENCE</scope>
    <source>
        <strain evidence="2">QDHG01</strain>
    </source>
</reference>
<accession>A0A8J8NMM5</accession>
<keyword evidence="3" id="KW-1185">Reference proteome</keyword>
<protein>
    <submittedName>
        <fullName evidence="2">Uncharacterized protein</fullName>
    </submittedName>
</protein>
<evidence type="ECO:0000313" key="2">
    <source>
        <dbReference type="EMBL" id="TNV78076.1"/>
    </source>
</evidence>
<comment type="caution">
    <text evidence="2">The sequence shown here is derived from an EMBL/GenBank/DDBJ whole genome shotgun (WGS) entry which is preliminary data.</text>
</comment>
<organism evidence="2 3">
    <name type="scientific">Halteria grandinella</name>
    <dbReference type="NCBI Taxonomy" id="5974"/>
    <lineage>
        <taxon>Eukaryota</taxon>
        <taxon>Sar</taxon>
        <taxon>Alveolata</taxon>
        <taxon>Ciliophora</taxon>
        <taxon>Intramacronucleata</taxon>
        <taxon>Spirotrichea</taxon>
        <taxon>Stichotrichia</taxon>
        <taxon>Sporadotrichida</taxon>
        <taxon>Halteriidae</taxon>
        <taxon>Halteria</taxon>
    </lineage>
</organism>
<dbReference type="AlphaFoldDB" id="A0A8J8NMM5"/>
<feature type="compositionally biased region" description="Polar residues" evidence="1">
    <location>
        <begin position="26"/>
        <end position="36"/>
    </location>
</feature>
<feature type="region of interest" description="Disordered" evidence="1">
    <location>
        <begin position="15"/>
        <end position="36"/>
    </location>
</feature>
<evidence type="ECO:0000256" key="1">
    <source>
        <dbReference type="SAM" id="MobiDB-lite"/>
    </source>
</evidence>